<feature type="region of interest" description="Disordered" evidence="1">
    <location>
        <begin position="240"/>
        <end position="285"/>
    </location>
</feature>
<dbReference type="RefSeq" id="XP_018737033.1">
    <property type="nucleotide sequence ID" value="XM_018879083.1"/>
</dbReference>
<evidence type="ECO:0000313" key="3">
    <source>
        <dbReference type="Proteomes" id="UP000189580"/>
    </source>
</evidence>
<accession>A0A167EX01</accession>
<keyword evidence="3" id="KW-1185">Reference proteome</keyword>
<feature type="region of interest" description="Disordered" evidence="1">
    <location>
        <begin position="1"/>
        <end position="73"/>
    </location>
</feature>
<dbReference type="SUPFAM" id="SSF56112">
    <property type="entry name" value="Protein kinase-like (PK-like)"/>
    <property type="match status" value="1"/>
</dbReference>
<dbReference type="InterPro" id="IPR011009">
    <property type="entry name" value="Kinase-like_dom_sf"/>
</dbReference>
<dbReference type="Gene3D" id="3.30.200.20">
    <property type="entry name" value="Phosphorylase Kinase, domain 1"/>
    <property type="match status" value="1"/>
</dbReference>
<reference evidence="2 3" key="1">
    <citation type="submission" date="2016-02" db="EMBL/GenBank/DDBJ databases">
        <title>Complete genome sequence and transcriptome regulation of the pentose utilising yeast Sugiyamaella lignohabitans.</title>
        <authorList>
            <person name="Bellasio M."/>
            <person name="Peymann A."/>
            <person name="Valli M."/>
            <person name="Sipitzky M."/>
            <person name="Graf A."/>
            <person name="Sauer M."/>
            <person name="Marx H."/>
            <person name="Mattanovich D."/>
        </authorList>
    </citation>
    <scope>NUCLEOTIDE SEQUENCE [LARGE SCALE GENOMIC DNA]</scope>
    <source>
        <strain evidence="2 3">CBS 10342</strain>
    </source>
</reference>
<proteinExistence type="predicted"/>
<protein>
    <recommendedName>
        <fullName evidence="4">Protein kinase domain-containing protein</fullName>
    </recommendedName>
</protein>
<dbReference type="AlphaFoldDB" id="A0A167EX01"/>
<evidence type="ECO:0008006" key="4">
    <source>
        <dbReference type="Google" id="ProtNLM"/>
    </source>
</evidence>
<evidence type="ECO:0000256" key="1">
    <source>
        <dbReference type="SAM" id="MobiDB-lite"/>
    </source>
</evidence>
<dbReference type="GeneID" id="30034034"/>
<feature type="compositionally biased region" description="Polar residues" evidence="1">
    <location>
        <begin position="39"/>
        <end position="49"/>
    </location>
</feature>
<dbReference type="KEGG" id="slb:AWJ20_2154"/>
<evidence type="ECO:0000313" key="2">
    <source>
        <dbReference type="EMBL" id="ANB14556.1"/>
    </source>
</evidence>
<feature type="compositionally biased region" description="Gly residues" evidence="1">
    <location>
        <begin position="25"/>
        <end position="34"/>
    </location>
</feature>
<gene>
    <name evidence="2" type="ORF">AWJ20_2154</name>
</gene>
<dbReference type="EMBL" id="CP014503">
    <property type="protein sequence ID" value="ANB14556.1"/>
    <property type="molecule type" value="Genomic_DNA"/>
</dbReference>
<dbReference type="OrthoDB" id="1738954at2759"/>
<sequence length="285" mass="30575">MGQQPLLDPAAGVGIAGVPQQVGAPGAGPTGSLGHGYDTRQSVSEPNLVQTTQQQQQQPQQHTHIQSSQRKEAYDNAVKQIIAEENEERSKIHRYPGLERFDLIEKMGDGAFSIVYKAYDRTNKTYVAVKIIHKQELSTNQVCFLTRASLLTKHWPPVAARDCLNQRTGPVARACAASSPGIPSSVADTVLERPPFGPRCQKSRHFYSGEAWAGGGVPPAAGAPPQTLVAPLASLESGVGWPANGGWDTWPSPAKTTRAKREEQPGSGAEPQPPEADPPLRVSQN</sequence>
<feature type="compositionally biased region" description="Low complexity" evidence="1">
    <location>
        <begin position="50"/>
        <end position="68"/>
    </location>
</feature>
<name>A0A167EX01_9ASCO</name>
<organism evidence="2 3">
    <name type="scientific">Sugiyamaella lignohabitans</name>
    <dbReference type="NCBI Taxonomy" id="796027"/>
    <lineage>
        <taxon>Eukaryota</taxon>
        <taxon>Fungi</taxon>
        <taxon>Dikarya</taxon>
        <taxon>Ascomycota</taxon>
        <taxon>Saccharomycotina</taxon>
        <taxon>Dipodascomycetes</taxon>
        <taxon>Dipodascales</taxon>
        <taxon>Trichomonascaceae</taxon>
        <taxon>Sugiyamaella</taxon>
    </lineage>
</organism>
<dbReference type="Proteomes" id="UP000189580">
    <property type="component" value="Chromosome b"/>
</dbReference>